<dbReference type="Proteomes" id="UP000316621">
    <property type="component" value="Chromosome 9"/>
</dbReference>
<proteinExistence type="predicted"/>
<name>A0A4Y7KU45_PAPSO</name>
<protein>
    <submittedName>
        <fullName evidence="2">Uncharacterized protein</fullName>
    </submittedName>
</protein>
<accession>A0A4Y7KU45</accession>
<feature type="compositionally biased region" description="Pro residues" evidence="1">
    <location>
        <begin position="1"/>
        <end position="14"/>
    </location>
</feature>
<organism evidence="2 3">
    <name type="scientific">Papaver somniferum</name>
    <name type="common">Opium poppy</name>
    <dbReference type="NCBI Taxonomy" id="3469"/>
    <lineage>
        <taxon>Eukaryota</taxon>
        <taxon>Viridiplantae</taxon>
        <taxon>Streptophyta</taxon>
        <taxon>Embryophyta</taxon>
        <taxon>Tracheophyta</taxon>
        <taxon>Spermatophyta</taxon>
        <taxon>Magnoliopsida</taxon>
        <taxon>Ranunculales</taxon>
        <taxon>Papaveraceae</taxon>
        <taxon>Papaveroideae</taxon>
        <taxon>Papaver</taxon>
    </lineage>
</organism>
<evidence type="ECO:0000313" key="3">
    <source>
        <dbReference type="Proteomes" id="UP000316621"/>
    </source>
</evidence>
<dbReference type="Gramene" id="RZC76307">
    <property type="protein sequence ID" value="RZC76307"/>
    <property type="gene ID" value="C5167_001452"/>
</dbReference>
<gene>
    <name evidence="2" type="ORF">C5167_001452</name>
</gene>
<dbReference type="EMBL" id="CM010723">
    <property type="protein sequence ID" value="RZC76307.1"/>
    <property type="molecule type" value="Genomic_DNA"/>
</dbReference>
<feature type="region of interest" description="Disordered" evidence="1">
    <location>
        <begin position="1"/>
        <end position="21"/>
    </location>
</feature>
<evidence type="ECO:0000256" key="1">
    <source>
        <dbReference type="SAM" id="MobiDB-lite"/>
    </source>
</evidence>
<evidence type="ECO:0000313" key="2">
    <source>
        <dbReference type="EMBL" id="RZC76307.1"/>
    </source>
</evidence>
<reference evidence="2 3" key="1">
    <citation type="journal article" date="2018" name="Science">
        <title>The opium poppy genome and morphinan production.</title>
        <authorList>
            <person name="Guo L."/>
            <person name="Winzer T."/>
            <person name="Yang X."/>
            <person name="Li Y."/>
            <person name="Ning Z."/>
            <person name="He Z."/>
            <person name="Teodor R."/>
            <person name="Lu Y."/>
            <person name="Bowser T.A."/>
            <person name="Graham I.A."/>
            <person name="Ye K."/>
        </authorList>
    </citation>
    <scope>NUCLEOTIDE SEQUENCE [LARGE SCALE GENOMIC DNA]</scope>
    <source>
        <strain evidence="3">cv. HN1</strain>
        <tissue evidence="2">Leaves</tissue>
    </source>
</reference>
<keyword evidence="3" id="KW-1185">Reference proteome</keyword>
<dbReference type="AlphaFoldDB" id="A0A4Y7KU45"/>
<sequence>MDPPWSPTPPPPPSTLDAPFLTSAPRHEQSCCGFLPLCDPDDKILIQLELSQTWSSIEWKK</sequence>